<feature type="binding site" evidence="13">
    <location>
        <position position="495"/>
    </location>
    <ligand>
        <name>ATP</name>
        <dbReference type="ChEBI" id="CHEBI:30616"/>
    </ligand>
</feature>
<evidence type="ECO:0000256" key="7">
    <source>
        <dbReference type="ARBA" id="ARBA00022840"/>
    </source>
</evidence>
<dbReference type="PANTHER" id="PTHR45674:SF13">
    <property type="entry name" value="DNA LIGASE-RELATED"/>
    <property type="match status" value="1"/>
</dbReference>
<keyword evidence="6 13" id="KW-0227">DNA damage</keyword>
<comment type="catalytic activity">
    <reaction evidence="12 13">
        <text>ATP + (deoxyribonucleotide)n-3'-hydroxyl + 5'-phospho-(deoxyribonucleotide)m = (deoxyribonucleotide)n+m + AMP + diphosphate.</text>
        <dbReference type="EC" id="6.5.1.1"/>
    </reaction>
</comment>
<evidence type="ECO:0000256" key="2">
    <source>
        <dbReference type="ARBA" id="ARBA00022618"/>
    </source>
</evidence>
<evidence type="ECO:0000259" key="15">
    <source>
        <dbReference type="PROSITE" id="PS50160"/>
    </source>
</evidence>
<dbReference type="EC" id="6.5.1.1" evidence="13"/>
<keyword evidence="8 13" id="KW-0460">Magnesium</keyword>
<feature type="binding site" evidence="13">
    <location>
        <position position="339"/>
    </location>
    <ligand>
        <name>ATP</name>
        <dbReference type="ChEBI" id="CHEBI:30616"/>
    </ligand>
</feature>
<dbReference type="InterPro" id="IPR022865">
    <property type="entry name" value="DNA_ligae_ATP-dep_bac/arc"/>
</dbReference>
<dbReference type="CDD" id="cd07972">
    <property type="entry name" value="OBF_DNA_ligase_Arch_LigB"/>
    <property type="match status" value="1"/>
</dbReference>
<keyword evidence="17" id="KW-1185">Reference proteome</keyword>
<dbReference type="PROSITE" id="PS50160">
    <property type="entry name" value="DNA_LIGASE_A3"/>
    <property type="match status" value="1"/>
</dbReference>
<dbReference type="Pfam" id="PF04675">
    <property type="entry name" value="DNA_ligase_A_N"/>
    <property type="match status" value="1"/>
</dbReference>
<feature type="binding site" evidence="13">
    <location>
        <position position="383"/>
    </location>
    <ligand>
        <name>ATP</name>
        <dbReference type="ChEBI" id="CHEBI:30616"/>
    </ligand>
</feature>
<protein>
    <recommendedName>
        <fullName evidence="13">Probable DNA ligase</fullName>
        <ecNumber evidence="13">6.5.1.1</ecNumber>
    </recommendedName>
    <alternativeName>
        <fullName evidence="13">Polydeoxyribonucleotide synthase [ATP]</fullName>
    </alternativeName>
</protein>
<dbReference type="SUPFAM" id="SSF117018">
    <property type="entry name" value="ATP-dependent DNA ligase DNA-binding domain"/>
    <property type="match status" value="1"/>
</dbReference>
<comment type="function">
    <text evidence="13">DNA ligase that seals nicks in double-stranded DNA during DNA replication, DNA recombination and DNA repair.</text>
</comment>
<dbReference type="Pfam" id="PF01068">
    <property type="entry name" value="DNA_ligase_A_M"/>
    <property type="match status" value="1"/>
</dbReference>
<keyword evidence="9 13" id="KW-0233">DNA recombination</keyword>
<dbReference type="Gene3D" id="1.10.3260.10">
    <property type="entry name" value="DNA ligase, ATP-dependent, N-terminal domain"/>
    <property type="match status" value="1"/>
</dbReference>
<reference evidence="17" key="1">
    <citation type="journal article" date="2019" name="Int. J. Syst. Evol. Microbiol.">
        <title>The Global Catalogue of Microorganisms (GCM) 10K type strain sequencing project: providing services to taxonomists for standard genome sequencing and annotation.</title>
        <authorList>
            <consortium name="The Broad Institute Genomics Platform"/>
            <consortium name="The Broad Institute Genome Sequencing Center for Infectious Disease"/>
            <person name="Wu L."/>
            <person name="Ma J."/>
        </authorList>
    </citation>
    <scope>NUCLEOTIDE SEQUENCE [LARGE SCALE GENOMIC DNA]</scope>
    <source>
        <strain evidence="17">JCM 3369</strain>
    </source>
</reference>
<evidence type="ECO:0000256" key="5">
    <source>
        <dbReference type="ARBA" id="ARBA00022741"/>
    </source>
</evidence>
<feature type="binding site" evidence="13">
    <location>
        <position position="423"/>
    </location>
    <ligand>
        <name>ATP</name>
        <dbReference type="ChEBI" id="CHEBI:30616"/>
    </ligand>
</feature>
<evidence type="ECO:0000313" key="17">
    <source>
        <dbReference type="Proteomes" id="UP001596380"/>
    </source>
</evidence>
<dbReference type="InterPro" id="IPR012308">
    <property type="entry name" value="DNA_ligase_ATP-dep_N"/>
</dbReference>
<dbReference type="PANTHER" id="PTHR45674">
    <property type="entry name" value="DNA LIGASE 1/3 FAMILY MEMBER"/>
    <property type="match status" value="1"/>
</dbReference>
<evidence type="ECO:0000256" key="12">
    <source>
        <dbReference type="ARBA" id="ARBA00034003"/>
    </source>
</evidence>
<dbReference type="RefSeq" id="WP_378063527.1">
    <property type="nucleotide sequence ID" value="NZ_JBHSXS010000014.1"/>
</dbReference>
<dbReference type="HAMAP" id="MF_00407">
    <property type="entry name" value="DNA_ligase"/>
    <property type="match status" value="1"/>
</dbReference>
<dbReference type="InterPro" id="IPR012340">
    <property type="entry name" value="NA-bd_OB-fold"/>
</dbReference>
<feature type="binding site" evidence="13">
    <location>
        <position position="332"/>
    </location>
    <ligand>
        <name>ATP</name>
        <dbReference type="ChEBI" id="CHEBI:30616"/>
    </ligand>
</feature>
<feature type="domain" description="ATP-dependent DNA ligase family profile" evidence="15">
    <location>
        <begin position="411"/>
        <end position="535"/>
    </location>
</feature>
<keyword evidence="1 13" id="KW-0436">Ligase</keyword>
<keyword evidence="11 13" id="KW-0131">Cell cycle</keyword>
<comment type="caution">
    <text evidence="16">The sequence shown here is derived from an EMBL/GenBank/DDBJ whole genome shotgun (WGS) entry which is preliminary data.</text>
</comment>
<dbReference type="InterPro" id="IPR050191">
    <property type="entry name" value="ATP-dep_DNA_ligase"/>
</dbReference>
<feature type="compositionally biased region" description="Basic and acidic residues" evidence="14">
    <location>
        <begin position="300"/>
        <end position="313"/>
    </location>
</feature>
<evidence type="ECO:0000256" key="10">
    <source>
        <dbReference type="ARBA" id="ARBA00023204"/>
    </source>
</evidence>
<dbReference type="Gene3D" id="3.30.470.30">
    <property type="entry name" value="DNA ligase/mRNA capping enzyme"/>
    <property type="match status" value="1"/>
</dbReference>
<comment type="cofactor">
    <cofactor evidence="13">
        <name>Mg(2+)</name>
        <dbReference type="ChEBI" id="CHEBI:18420"/>
    </cofactor>
</comment>
<keyword evidence="10 13" id="KW-0234">DNA repair</keyword>
<organism evidence="16 17">
    <name type="scientific">Actinomadura yumaensis</name>
    <dbReference type="NCBI Taxonomy" id="111807"/>
    <lineage>
        <taxon>Bacteria</taxon>
        <taxon>Bacillati</taxon>
        <taxon>Actinomycetota</taxon>
        <taxon>Actinomycetes</taxon>
        <taxon>Streptosporangiales</taxon>
        <taxon>Thermomonosporaceae</taxon>
        <taxon>Actinomadura</taxon>
    </lineage>
</organism>
<feature type="compositionally biased region" description="Basic and acidic residues" evidence="14">
    <location>
        <begin position="217"/>
        <end position="247"/>
    </location>
</feature>
<keyword evidence="4 13" id="KW-0479">Metal-binding</keyword>
<dbReference type="InterPro" id="IPR036599">
    <property type="entry name" value="DNA_ligase_N_sf"/>
</dbReference>
<feature type="active site" description="N6-AMP-lysine intermediate" evidence="13">
    <location>
        <position position="334"/>
    </location>
</feature>
<dbReference type="Proteomes" id="UP001596380">
    <property type="component" value="Unassembled WGS sequence"/>
</dbReference>
<name>A0ABW2CLN5_9ACTN</name>
<evidence type="ECO:0000256" key="1">
    <source>
        <dbReference type="ARBA" id="ARBA00022598"/>
    </source>
</evidence>
<evidence type="ECO:0000256" key="4">
    <source>
        <dbReference type="ARBA" id="ARBA00022723"/>
    </source>
</evidence>
<dbReference type="GO" id="GO:0016874">
    <property type="term" value="F:ligase activity"/>
    <property type="evidence" value="ECO:0007669"/>
    <property type="project" value="UniProtKB-KW"/>
</dbReference>
<evidence type="ECO:0000256" key="9">
    <source>
        <dbReference type="ARBA" id="ARBA00023172"/>
    </source>
</evidence>
<evidence type="ECO:0000256" key="3">
    <source>
        <dbReference type="ARBA" id="ARBA00022705"/>
    </source>
</evidence>
<sequence>MLLAEIARTSETVAGASARKAKVAALAGCLRDAGPGEAAIVVAYLSGELPQRQIGVGYAALRDAPPPAAEPALTVADVDAAFTEIGAVAGKGSVARRRELVGALFGRATRAEQGFLLRLLSGELRQGALDGVMAEAIAAAADVKAAEVRRAAMLRGALGPVAVAALADGSEGLRSFTLEVGRPIRPMLAASQPSVEAAFTKLRAAPQKPTPAANAKGAKDTKDAVNADGVDRADGGDRADGADRAEGADQADGADGAKEAKAAADADGPDGTEGTKAAKAGDGAEGPKGADDPEGAGGADRADNGDGADRADGADGAEGAEGEGGGKAVAVEWKLDGIRAQIHVRDGEVRVFTRTLDEITSRLPEVVEAVRGLPVREAVFDGELIALRPDGSPHPFQVTAARTATRTRARDGAEPVPLSAFLFDVLHLDGDDLLDAPGAERDAALARAVPERLRMPRVVTADPAEAKALFDDAVARGHEGVLVKSLDTPYTAGRRGAGWIKVKPRHTLDLVVLAVEWGHGRRRGLLSNLHLGARDPEGGGFVMLGKTFKGLTDKLLAWQTEALRAIAVSEDDWTVRVRPELVVEIAFDGVQRSPRYPGGIALRFARVLRYRPDKSASEADTIDTVRAVAPLLDAPPDDPPDPPPT</sequence>
<accession>A0ABW2CLN5</accession>
<feature type="binding site" evidence="13">
    <location>
        <position position="501"/>
    </location>
    <ligand>
        <name>ATP</name>
        <dbReference type="ChEBI" id="CHEBI:30616"/>
    </ligand>
</feature>
<keyword evidence="3 13" id="KW-0235">DNA replication</keyword>
<dbReference type="InterPro" id="IPR012310">
    <property type="entry name" value="DNA_ligase_ATP-dep_cent"/>
</dbReference>
<keyword evidence="7 13" id="KW-0067">ATP-binding</keyword>
<dbReference type="Pfam" id="PF04679">
    <property type="entry name" value="DNA_ligase_A_C"/>
    <property type="match status" value="1"/>
</dbReference>
<dbReference type="InterPro" id="IPR012309">
    <property type="entry name" value="DNA_ligase_ATP-dep_C"/>
</dbReference>
<dbReference type="PROSITE" id="PS00333">
    <property type="entry name" value="DNA_LIGASE_A2"/>
    <property type="match status" value="1"/>
</dbReference>
<dbReference type="Gene3D" id="2.40.50.140">
    <property type="entry name" value="Nucleic acid-binding proteins"/>
    <property type="match status" value="1"/>
</dbReference>
<dbReference type="SUPFAM" id="SSF56091">
    <property type="entry name" value="DNA ligase/mRNA capping enzyme, catalytic domain"/>
    <property type="match status" value="1"/>
</dbReference>
<feature type="binding site" evidence="13">
    <location>
        <position position="354"/>
    </location>
    <ligand>
        <name>ATP</name>
        <dbReference type="ChEBI" id="CHEBI:30616"/>
    </ligand>
</feature>
<comment type="similarity">
    <text evidence="13">Belongs to the ATP-dependent DNA ligase family.</text>
</comment>
<evidence type="ECO:0000313" key="16">
    <source>
        <dbReference type="EMBL" id="MFC6882721.1"/>
    </source>
</evidence>
<feature type="region of interest" description="Disordered" evidence="14">
    <location>
        <begin position="203"/>
        <end position="326"/>
    </location>
</feature>
<evidence type="ECO:0000256" key="6">
    <source>
        <dbReference type="ARBA" id="ARBA00022763"/>
    </source>
</evidence>
<keyword evidence="5 13" id="KW-0547">Nucleotide-binding</keyword>
<gene>
    <name evidence="13" type="primary">lig</name>
    <name evidence="16" type="ORF">ACFQKB_23395</name>
</gene>
<dbReference type="EMBL" id="JBHSXS010000014">
    <property type="protein sequence ID" value="MFC6882721.1"/>
    <property type="molecule type" value="Genomic_DNA"/>
</dbReference>
<proteinExistence type="inferred from homology"/>
<evidence type="ECO:0000256" key="8">
    <source>
        <dbReference type="ARBA" id="ARBA00022842"/>
    </source>
</evidence>
<evidence type="ECO:0000256" key="14">
    <source>
        <dbReference type="SAM" id="MobiDB-lite"/>
    </source>
</evidence>
<feature type="compositionally biased region" description="Basic and acidic residues" evidence="14">
    <location>
        <begin position="255"/>
        <end position="264"/>
    </location>
</feature>
<evidence type="ECO:0000256" key="11">
    <source>
        <dbReference type="ARBA" id="ARBA00023306"/>
    </source>
</evidence>
<keyword evidence="2 13" id="KW-0132">Cell division</keyword>
<dbReference type="PROSITE" id="PS00697">
    <property type="entry name" value="DNA_LIGASE_A1"/>
    <property type="match status" value="1"/>
</dbReference>
<evidence type="ECO:0000256" key="13">
    <source>
        <dbReference type="HAMAP-Rule" id="MF_00407"/>
    </source>
</evidence>
<dbReference type="InterPro" id="IPR016059">
    <property type="entry name" value="DNA_ligase_ATP-dep_CS"/>
</dbReference>
<dbReference type="SUPFAM" id="SSF50249">
    <property type="entry name" value="Nucleic acid-binding proteins"/>
    <property type="match status" value="1"/>
</dbReference>